<dbReference type="CDD" id="cd08547">
    <property type="entry name" value="Type_II_cohesin"/>
    <property type="match status" value="1"/>
</dbReference>
<comment type="caution">
    <text evidence="2">The sequence shown here is derived from an EMBL/GenBank/DDBJ whole genome shotgun (WGS) entry which is preliminary data.</text>
</comment>
<gene>
    <name evidence="2" type="ORF">EMLJLAPB_00641</name>
</gene>
<organism evidence="2 3">
    <name type="scientific">Candidatus Argoarchaeum ethanivorans</name>
    <dbReference type="NCBI Taxonomy" id="2608793"/>
    <lineage>
        <taxon>Archaea</taxon>
        <taxon>Methanobacteriati</taxon>
        <taxon>Methanobacteriota</taxon>
        <taxon>Stenosarchaea group</taxon>
        <taxon>Methanomicrobia</taxon>
        <taxon>Methanosarcinales</taxon>
        <taxon>Methanosarcinales incertae sedis</taxon>
        <taxon>GOM Arc I cluster</taxon>
        <taxon>Candidatus Argoarchaeum</taxon>
    </lineage>
</organism>
<name>A0A811T942_9EURY</name>
<dbReference type="InterPro" id="IPR008965">
    <property type="entry name" value="CBM2/CBM3_carb-bd_dom_sf"/>
</dbReference>
<dbReference type="EMBL" id="CAJHIS010000015">
    <property type="protein sequence ID" value="CAD6493834.1"/>
    <property type="molecule type" value="Genomic_DNA"/>
</dbReference>
<dbReference type="PROSITE" id="PS00018">
    <property type="entry name" value="EF_HAND_1"/>
    <property type="match status" value="1"/>
</dbReference>
<dbReference type="Pfam" id="PF00963">
    <property type="entry name" value="Cohesin"/>
    <property type="match status" value="1"/>
</dbReference>
<dbReference type="InterPro" id="IPR018247">
    <property type="entry name" value="EF_Hand_1_Ca_BS"/>
</dbReference>
<evidence type="ECO:0000313" key="3">
    <source>
        <dbReference type="Proteomes" id="UP000634805"/>
    </source>
</evidence>
<feature type="domain" description="Cohesin" evidence="1">
    <location>
        <begin position="33"/>
        <end position="140"/>
    </location>
</feature>
<proteinExistence type="predicted"/>
<evidence type="ECO:0000259" key="1">
    <source>
        <dbReference type="Pfam" id="PF00963"/>
    </source>
</evidence>
<dbReference type="GO" id="GO:0030246">
    <property type="term" value="F:carbohydrate binding"/>
    <property type="evidence" value="ECO:0007669"/>
    <property type="project" value="InterPro"/>
</dbReference>
<reference evidence="2" key="1">
    <citation type="submission" date="2020-10" db="EMBL/GenBank/DDBJ databases">
        <authorList>
            <person name="Hahn C.J."/>
            <person name="Laso-Perez R."/>
            <person name="Vulcano F."/>
            <person name="Vaziourakis K.-M."/>
            <person name="Stokke R."/>
            <person name="Steen I.H."/>
            <person name="Teske A."/>
            <person name="Boetius A."/>
            <person name="Liebeke M."/>
            <person name="Amann R."/>
            <person name="Knittel K."/>
        </authorList>
    </citation>
    <scope>NUCLEOTIDE SEQUENCE</scope>
    <source>
        <strain evidence="2">Gfbio:e3339647-f889-4370-9287-4fb5cb688e4c:AG392D22_GoMArc1</strain>
    </source>
</reference>
<accession>A0A811T942</accession>
<protein>
    <submittedName>
        <fullName evidence="2">Cohesin domain protein</fullName>
    </submittedName>
</protein>
<dbReference type="SUPFAM" id="SSF49384">
    <property type="entry name" value="Carbohydrate-binding domain"/>
    <property type="match status" value="1"/>
</dbReference>
<evidence type="ECO:0000313" key="2">
    <source>
        <dbReference type="EMBL" id="CAD6493834.1"/>
    </source>
</evidence>
<dbReference type="GO" id="GO:0000272">
    <property type="term" value="P:polysaccharide catabolic process"/>
    <property type="evidence" value="ECO:0007669"/>
    <property type="project" value="InterPro"/>
</dbReference>
<dbReference type="Gene3D" id="2.60.40.680">
    <property type="match status" value="1"/>
</dbReference>
<dbReference type="InterPro" id="IPR002102">
    <property type="entry name" value="Cohesin_dom"/>
</dbReference>
<sequence length="238" mass="24333">MNIQKIVLTVAIVSILLAALPAAASAATVSVGDATTVGSTATVPINVSGAPDIGAMTITLTYDSSVLSATGVLKGTITSDALLIIEDTINSSGGISDTDNEMMRNYGAIIGYITDNRVNISMVSTDGFSGDGTIAEITFTKVAGGTCPLTLSTVTAHETATCDPCTNETVLDPASYPVIPIDTIDGEYVSEEEELAGDINGNGIVDMGELFGAIDAYMAGTVDMTYLFGAIDAYMTTA</sequence>
<dbReference type="AlphaFoldDB" id="A0A811T942"/>
<dbReference type="Proteomes" id="UP000634805">
    <property type="component" value="Unassembled WGS sequence"/>
</dbReference>